<organism evidence="1 2">
    <name type="scientific">Mangrovibacter phragmitis</name>
    <dbReference type="NCBI Taxonomy" id="1691903"/>
    <lineage>
        <taxon>Bacteria</taxon>
        <taxon>Pseudomonadati</taxon>
        <taxon>Pseudomonadota</taxon>
        <taxon>Gammaproteobacteria</taxon>
        <taxon>Enterobacterales</taxon>
        <taxon>Enterobacteriaceae</taxon>
        <taxon>Mangrovibacter</taxon>
    </lineage>
</organism>
<dbReference type="EMBL" id="LYRP01000009">
    <property type="protein sequence ID" value="OAT77425.1"/>
    <property type="molecule type" value="Genomic_DNA"/>
</dbReference>
<proteinExistence type="predicted"/>
<gene>
    <name evidence="1" type="ORF">A9B99_22040</name>
</gene>
<comment type="caution">
    <text evidence="1">The sequence shown here is derived from an EMBL/GenBank/DDBJ whole genome shotgun (WGS) entry which is preliminary data.</text>
</comment>
<protein>
    <submittedName>
        <fullName evidence="1">Uncharacterized protein</fullName>
    </submittedName>
</protein>
<dbReference type="Proteomes" id="UP000078225">
    <property type="component" value="Unassembled WGS sequence"/>
</dbReference>
<evidence type="ECO:0000313" key="1">
    <source>
        <dbReference type="EMBL" id="OAT77425.1"/>
    </source>
</evidence>
<keyword evidence="2" id="KW-1185">Reference proteome</keyword>
<dbReference type="RefSeq" id="WP_064597067.1">
    <property type="nucleotide sequence ID" value="NZ_LYRP01000009.1"/>
</dbReference>
<evidence type="ECO:0000313" key="2">
    <source>
        <dbReference type="Proteomes" id="UP000078225"/>
    </source>
</evidence>
<accession>A0A1B7L578</accession>
<dbReference type="OrthoDB" id="6631182at2"/>
<reference evidence="2" key="1">
    <citation type="submission" date="2016-05" db="EMBL/GenBank/DDBJ databases">
        <authorList>
            <person name="Behera P."/>
            <person name="Vaishampayan P."/>
            <person name="Singh N."/>
            <person name="Raina V."/>
            <person name="Suar M."/>
            <person name="Pattnaik A."/>
            <person name="Rastogi G."/>
        </authorList>
    </citation>
    <scope>NUCLEOTIDE SEQUENCE [LARGE SCALE GENOMIC DNA]</scope>
    <source>
        <strain evidence="2">MP23</strain>
    </source>
</reference>
<dbReference type="AlphaFoldDB" id="A0A1B7L578"/>
<sequence>MLRTEFQTYDDDSFYFLYVTDKIRIETDGDSGLVLEHIGSFRQEPIDMNYYLNLPDDEAAYFQQSLVNSELDTIIKGMNILYVNLYWSLHNPPSKV</sequence>
<name>A0A1B7L578_9ENTR</name>